<keyword evidence="3" id="KW-1185">Reference proteome</keyword>
<evidence type="ECO:0000313" key="2">
    <source>
        <dbReference type="EnsemblPlants" id="LPERR07G08880.1"/>
    </source>
</evidence>
<evidence type="ECO:0000256" key="1">
    <source>
        <dbReference type="SAM" id="MobiDB-lite"/>
    </source>
</evidence>
<dbReference type="AlphaFoldDB" id="A0A0D9WXP7"/>
<sequence length="79" mass="9092">MRNFLERDVRRHKREQKEAYRKRKERANHPSRPTSRGGQPTLPPKRAPSALDPPTQKVWREKKGTPAPPPSESGGKSKQ</sequence>
<organism evidence="2 3">
    <name type="scientific">Leersia perrieri</name>
    <dbReference type="NCBI Taxonomy" id="77586"/>
    <lineage>
        <taxon>Eukaryota</taxon>
        <taxon>Viridiplantae</taxon>
        <taxon>Streptophyta</taxon>
        <taxon>Embryophyta</taxon>
        <taxon>Tracheophyta</taxon>
        <taxon>Spermatophyta</taxon>
        <taxon>Magnoliopsida</taxon>
        <taxon>Liliopsida</taxon>
        <taxon>Poales</taxon>
        <taxon>Poaceae</taxon>
        <taxon>BOP clade</taxon>
        <taxon>Oryzoideae</taxon>
        <taxon>Oryzeae</taxon>
        <taxon>Oryzinae</taxon>
        <taxon>Leersia</taxon>
    </lineage>
</organism>
<dbReference type="Gramene" id="LPERR07G08880.1">
    <property type="protein sequence ID" value="LPERR07G08880.1"/>
    <property type="gene ID" value="LPERR07G08880"/>
</dbReference>
<proteinExistence type="predicted"/>
<dbReference type="EnsemblPlants" id="LPERR07G08880.1">
    <property type="protein sequence ID" value="LPERR07G08880.1"/>
    <property type="gene ID" value="LPERR07G08880"/>
</dbReference>
<feature type="compositionally biased region" description="Basic and acidic residues" evidence="1">
    <location>
        <begin position="1"/>
        <end position="19"/>
    </location>
</feature>
<evidence type="ECO:0000313" key="3">
    <source>
        <dbReference type="Proteomes" id="UP000032180"/>
    </source>
</evidence>
<reference evidence="2 3" key="1">
    <citation type="submission" date="2012-08" db="EMBL/GenBank/DDBJ databases">
        <title>Oryza genome evolution.</title>
        <authorList>
            <person name="Wing R.A."/>
        </authorList>
    </citation>
    <scope>NUCLEOTIDE SEQUENCE</scope>
</reference>
<dbReference type="HOGENOM" id="CLU_2609517_0_0_1"/>
<accession>A0A0D9WXP7</accession>
<reference evidence="2" key="3">
    <citation type="submission" date="2015-04" db="UniProtKB">
        <authorList>
            <consortium name="EnsemblPlants"/>
        </authorList>
    </citation>
    <scope>IDENTIFICATION</scope>
</reference>
<protein>
    <submittedName>
        <fullName evidence="2">Uncharacterized protein</fullName>
    </submittedName>
</protein>
<reference evidence="3" key="2">
    <citation type="submission" date="2013-12" db="EMBL/GenBank/DDBJ databases">
        <authorList>
            <person name="Yu Y."/>
            <person name="Lee S."/>
            <person name="de Baynast K."/>
            <person name="Wissotski M."/>
            <person name="Liu L."/>
            <person name="Talag J."/>
            <person name="Goicoechea J."/>
            <person name="Angelova A."/>
            <person name="Jetty R."/>
            <person name="Kudrna D."/>
            <person name="Golser W."/>
            <person name="Rivera L."/>
            <person name="Zhang J."/>
            <person name="Wing R."/>
        </authorList>
    </citation>
    <scope>NUCLEOTIDE SEQUENCE</scope>
</reference>
<dbReference type="Proteomes" id="UP000032180">
    <property type="component" value="Chromosome 7"/>
</dbReference>
<name>A0A0D9WXP7_9ORYZ</name>
<feature type="region of interest" description="Disordered" evidence="1">
    <location>
        <begin position="1"/>
        <end position="79"/>
    </location>
</feature>